<dbReference type="Proteomes" id="UP000572377">
    <property type="component" value="Unassembled WGS sequence"/>
</dbReference>
<proteinExistence type="predicted"/>
<keyword evidence="2" id="KW-1185">Reference proteome</keyword>
<dbReference type="AlphaFoldDB" id="A0A849L7D0"/>
<evidence type="ECO:0000313" key="2">
    <source>
        <dbReference type="Proteomes" id="UP000572377"/>
    </source>
</evidence>
<reference evidence="1 2" key="1">
    <citation type="submission" date="2020-05" db="EMBL/GenBank/DDBJ databases">
        <title>Gimesia benthica sp. nov., a novel planctomycete isolated from a deep-sea water sample of the Northwest Indian Ocean.</title>
        <authorList>
            <person name="Wang J."/>
            <person name="Ruan C."/>
            <person name="Song L."/>
            <person name="Zhu Y."/>
            <person name="Li A."/>
            <person name="Zheng X."/>
            <person name="Wang L."/>
            <person name="Lu Z."/>
            <person name="Huang Y."/>
            <person name="Du W."/>
            <person name="Zhou Y."/>
            <person name="Huang L."/>
            <person name="Dai X."/>
        </authorList>
    </citation>
    <scope>NUCLEOTIDE SEQUENCE [LARGE SCALE GENOMIC DNA]</scope>
    <source>
        <strain evidence="1 2">YYQ-30</strain>
    </source>
</reference>
<dbReference type="EMBL" id="JABFBC010000004">
    <property type="protein sequence ID" value="NNU82010.1"/>
    <property type="molecule type" value="Genomic_DNA"/>
</dbReference>
<sequence length="177" mass="18303">MRLAAVTRQGRGATDRLLGAVADRLMRDGLRVLGALRPVRTQGGAGHCDSDLWLLPDGPLVRITQDLGPGSGACRMDAGAFEAAVGQVTARLDAGRADLVVLGKFGLTEAEGRGFRTLIAAALGQGVPVLTGVPDTHRAAFERFAGGIATDLRPDADAILGWCRSAVAGDATLTMET</sequence>
<protein>
    <submittedName>
        <fullName evidence="1">DUF2478 domain-containing protein</fullName>
    </submittedName>
</protein>
<dbReference type="RefSeq" id="WP_171326874.1">
    <property type="nucleotide sequence ID" value="NZ_JABFBC010000004.1"/>
</dbReference>
<accession>A0A849L7D0</accession>
<comment type="caution">
    <text evidence="1">The sequence shown here is derived from an EMBL/GenBank/DDBJ whole genome shotgun (WGS) entry which is preliminary data.</text>
</comment>
<evidence type="ECO:0000313" key="1">
    <source>
        <dbReference type="EMBL" id="NNU82010.1"/>
    </source>
</evidence>
<dbReference type="Pfam" id="PF10649">
    <property type="entry name" value="DUF2478"/>
    <property type="match status" value="1"/>
</dbReference>
<gene>
    <name evidence="1" type="ORF">HMH01_16350</name>
</gene>
<name>A0A849L7D0_9RHOB</name>
<organism evidence="1 2">
    <name type="scientific">Halovulum dunhuangense</name>
    <dbReference type="NCBI Taxonomy" id="1505036"/>
    <lineage>
        <taxon>Bacteria</taxon>
        <taxon>Pseudomonadati</taxon>
        <taxon>Pseudomonadota</taxon>
        <taxon>Alphaproteobacteria</taxon>
        <taxon>Rhodobacterales</taxon>
        <taxon>Paracoccaceae</taxon>
        <taxon>Halovulum</taxon>
    </lineage>
</organism>
<dbReference type="InterPro" id="IPR018912">
    <property type="entry name" value="DUF2478"/>
</dbReference>